<dbReference type="InterPro" id="IPR036652">
    <property type="entry name" value="YjeF_N_dom_sf"/>
</dbReference>
<evidence type="ECO:0000313" key="23">
    <source>
        <dbReference type="Proteomes" id="UP001377337"/>
    </source>
</evidence>
<dbReference type="Proteomes" id="UP001377337">
    <property type="component" value="Chromosome"/>
</dbReference>
<evidence type="ECO:0000256" key="10">
    <source>
        <dbReference type="ARBA" id="ARBA00023027"/>
    </source>
</evidence>
<dbReference type="Pfam" id="PF01256">
    <property type="entry name" value="Carb_kinase"/>
    <property type="match status" value="1"/>
</dbReference>
<evidence type="ECO:0000256" key="3">
    <source>
        <dbReference type="ARBA" id="ARBA00006001"/>
    </source>
</evidence>
<dbReference type="HAMAP" id="MF_01965">
    <property type="entry name" value="NADHX_dehydratase"/>
    <property type="match status" value="1"/>
</dbReference>
<dbReference type="PANTHER" id="PTHR12592:SF0">
    <property type="entry name" value="ATP-DEPENDENT (S)-NAD(P)H-HYDRATE DEHYDRATASE"/>
    <property type="match status" value="1"/>
</dbReference>
<sequence>MFICTKENIRLIDRQAEERGISGFTLMENAGAGLYREISTLVTKQQEICIAAGKGNNGGDGIVLARYLLLNGYQTKLFFPFGLPAEDGTAGRHLHYLTACGFSPFADAIEGDVIVDALFGIGFQQPLREEAKVWVRRLNEKQALKISIDIPSGVEADHGSVSEAFRADYTFCLHGYKPSAILIPSTAYYGKVSTVSIGLPQDSKLKIWTEEDAINAWPSFSPFAHKGSFGTGYIIAGSDHMPGSAMLAAKGALRSGIGKLIMGTSQFASAILAGEVPETTYEFDGLEKTASGFVPEKLKAAAIGPGLENKNYIEQAVQNLLKEDFPVVLDAGALQKREYKKREVPPILTPHPGEFSRMTGLNVNEIQSSRIQAALQYADEHDVILLLKGEHTVIAFPDGEAIVNLTGNSALAKGGTGDTLTGILTACLCTHQNVKEAAANAVFIHGKTADLWVSKYGARSMTASDISDMIPEVMKYLENKKETYSG</sequence>
<evidence type="ECO:0000259" key="20">
    <source>
        <dbReference type="PROSITE" id="PS51383"/>
    </source>
</evidence>
<feature type="binding site" evidence="17">
    <location>
        <position position="418"/>
    </location>
    <ligand>
        <name>(6S)-NADPHX</name>
        <dbReference type="ChEBI" id="CHEBI:64076"/>
    </ligand>
</feature>
<comment type="similarity">
    <text evidence="3 19">In the N-terminal section; belongs to the NnrE/AIBP family.</text>
</comment>
<comment type="catalytic activity">
    <reaction evidence="2 18 19">
        <text>(6R)-NADPHX = (6S)-NADPHX</text>
        <dbReference type="Rhea" id="RHEA:32227"/>
        <dbReference type="ChEBI" id="CHEBI:64076"/>
        <dbReference type="ChEBI" id="CHEBI:64077"/>
        <dbReference type="EC" id="5.1.99.6"/>
    </reaction>
</comment>
<dbReference type="PROSITE" id="PS51385">
    <property type="entry name" value="YJEF_N"/>
    <property type="match status" value="1"/>
</dbReference>
<evidence type="ECO:0000256" key="18">
    <source>
        <dbReference type="HAMAP-Rule" id="MF_01966"/>
    </source>
</evidence>
<comment type="function">
    <text evidence="14 19">Bifunctional enzyme that catalyzes the epimerization of the S- and R-forms of NAD(P)HX and the dehydration of the S-form of NAD(P)HX at the expense of ADP, which is converted to AMP. This allows the repair of both epimers of NAD(P)HX, a damaged form of NAD(P)H that is a result of enzymatic or heat-dependent hydration.</text>
</comment>
<evidence type="ECO:0000256" key="13">
    <source>
        <dbReference type="ARBA" id="ARBA00023268"/>
    </source>
</evidence>
<proteinExistence type="inferred from homology"/>
<dbReference type="EC" id="5.1.99.6" evidence="19"/>
<dbReference type="PANTHER" id="PTHR12592">
    <property type="entry name" value="ATP-DEPENDENT (S)-NAD(P)H-HYDRATE DEHYDRATASE FAMILY MEMBER"/>
    <property type="match status" value="1"/>
</dbReference>
<evidence type="ECO:0000256" key="2">
    <source>
        <dbReference type="ARBA" id="ARBA00000909"/>
    </source>
</evidence>
<evidence type="ECO:0000256" key="1">
    <source>
        <dbReference type="ARBA" id="ARBA00000013"/>
    </source>
</evidence>
<evidence type="ECO:0000256" key="12">
    <source>
        <dbReference type="ARBA" id="ARBA00023239"/>
    </source>
</evidence>
<comment type="similarity">
    <text evidence="17">Belongs to the NnrD/CARKD family.</text>
</comment>
<comment type="caution">
    <text evidence="17">Lacks conserved residue(s) required for the propagation of feature annotation.</text>
</comment>
<evidence type="ECO:0000256" key="19">
    <source>
        <dbReference type="PIRNR" id="PIRNR017184"/>
    </source>
</evidence>
<evidence type="ECO:0000259" key="21">
    <source>
        <dbReference type="PROSITE" id="PS51385"/>
    </source>
</evidence>
<feature type="binding site" evidence="18">
    <location>
        <begin position="120"/>
        <end position="126"/>
    </location>
    <ligand>
        <name>(6S)-NADPHX</name>
        <dbReference type="ChEBI" id="CHEBI:64076"/>
    </ligand>
</feature>
<dbReference type="PROSITE" id="PS51383">
    <property type="entry name" value="YJEF_C_3"/>
    <property type="match status" value="1"/>
</dbReference>
<dbReference type="Gene3D" id="3.40.1190.20">
    <property type="match status" value="1"/>
</dbReference>
<feature type="binding site" evidence="17">
    <location>
        <position position="417"/>
    </location>
    <ligand>
        <name>AMP</name>
        <dbReference type="ChEBI" id="CHEBI:456215"/>
    </ligand>
</feature>
<evidence type="ECO:0000256" key="15">
    <source>
        <dbReference type="ARBA" id="ARBA00048238"/>
    </source>
</evidence>
<comment type="similarity">
    <text evidence="4 19">In the C-terminal section; belongs to the NnrD/CARKD family.</text>
</comment>
<keyword evidence="11 18" id="KW-0413">Isomerase</keyword>
<keyword evidence="5 18" id="KW-0479">Metal-binding</keyword>
<keyword evidence="6 17" id="KW-0547">Nucleotide-binding</keyword>
<evidence type="ECO:0000256" key="9">
    <source>
        <dbReference type="ARBA" id="ARBA00022958"/>
    </source>
</evidence>
<keyword evidence="10 17" id="KW-0520">NAD</keyword>
<keyword evidence="23" id="KW-1185">Reference proteome</keyword>
<dbReference type="Gene3D" id="3.40.50.10260">
    <property type="entry name" value="YjeF N-terminal domain"/>
    <property type="match status" value="1"/>
</dbReference>
<feature type="binding site" evidence="18">
    <location>
        <position position="116"/>
    </location>
    <ligand>
        <name>K(+)</name>
        <dbReference type="ChEBI" id="CHEBI:29103"/>
    </ligand>
</feature>
<comment type="catalytic activity">
    <reaction evidence="15 17 19">
        <text>(6S)-NADHX + ADP = AMP + phosphate + NADH + H(+)</text>
        <dbReference type="Rhea" id="RHEA:32223"/>
        <dbReference type="ChEBI" id="CHEBI:15378"/>
        <dbReference type="ChEBI" id="CHEBI:43474"/>
        <dbReference type="ChEBI" id="CHEBI:57945"/>
        <dbReference type="ChEBI" id="CHEBI:64074"/>
        <dbReference type="ChEBI" id="CHEBI:456215"/>
        <dbReference type="ChEBI" id="CHEBI:456216"/>
        <dbReference type="EC" id="4.2.1.136"/>
    </reaction>
</comment>
<feature type="binding site" evidence="17">
    <location>
        <position position="351"/>
    </location>
    <ligand>
        <name>(6S)-NADPHX</name>
        <dbReference type="ChEBI" id="CHEBI:64076"/>
    </ligand>
</feature>
<organism evidence="22 23">
    <name type="scientific">Metabacillus sediminis</name>
    <dbReference type="NCBI Taxonomy" id="3117746"/>
    <lineage>
        <taxon>Bacteria</taxon>
        <taxon>Bacillati</taxon>
        <taxon>Bacillota</taxon>
        <taxon>Bacilli</taxon>
        <taxon>Bacillales</taxon>
        <taxon>Bacillaceae</taxon>
        <taxon>Metabacillus</taxon>
    </lineage>
</organism>
<evidence type="ECO:0000256" key="14">
    <source>
        <dbReference type="ARBA" id="ARBA00025153"/>
    </source>
</evidence>
<dbReference type="PROSITE" id="PS01050">
    <property type="entry name" value="YJEF_C_2"/>
    <property type="match status" value="1"/>
</dbReference>
<comment type="catalytic activity">
    <reaction evidence="1 18 19">
        <text>(6R)-NADHX = (6S)-NADHX</text>
        <dbReference type="Rhea" id="RHEA:32215"/>
        <dbReference type="ChEBI" id="CHEBI:64074"/>
        <dbReference type="ChEBI" id="CHEBI:64075"/>
        <dbReference type="EC" id="5.1.99.6"/>
    </reaction>
</comment>
<feature type="binding site" evidence="18">
    <location>
        <position position="149"/>
    </location>
    <ligand>
        <name>(6S)-NADPHX</name>
        <dbReference type="ChEBI" id="CHEBI:64076"/>
    </ligand>
</feature>
<keyword evidence="7 17" id="KW-0067">ATP-binding</keyword>
<dbReference type="SUPFAM" id="SSF64153">
    <property type="entry name" value="YjeF N-terminal domain-like"/>
    <property type="match status" value="1"/>
</dbReference>
<dbReference type="CDD" id="cd01171">
    <property type="entry name" value="YXKO-related"/>
    <property type="match status" value="1"/>
</dbReference>
<dbReference type="SUPFAM" id="SSF53613">
    <property type="entry name" value="Ribokinase-like"/>
    <property type="match status" value="1"/>
</dbReference>
<keyword evidence="9 18" id="KW-0630">Potassium</keyword>
<comment type="subunit">
    <text evidence="17">Homotetramer.</text>
</comment>
<name>A0ABZ2NL71_9BACI</name>
<feature type="binding site" evidence="17">
    <location>
        <begin position="388"/>
        <end position="392"/>
    </location>
    <ligand>
        <name>AMP</name>
        <dbReference type="ChEBI" id="CHEBI:456215"/>
    </ligand>
</feature>
<protein>
    <recommendedName>
        <fullName evidence="19">Bifunctional NAD(P)H-hydrate repair enzyme</fullName>
    </recommendedName>
    <alternativeName>
        <fullName evidence="19">Nicotinamide nucleotide repair protein</fullName>
    </alternativeName>
    <domain>
        <recommendedName>
            <fullName evidence="19">ADP-dependent (S)-NAD(P)H-hydrate dehydratase</fullName>
            <ecNumber evidence="19">4.2.1.136</ecNumber>
        </recommendedName>
        <alternativeName>
            <fullName evidence="19">ADP-dependent NAD(P)HX dehydratase</fullName>
        </alternativeName>
    </domain>
    <domain>
        <recommendedName>
            <fullName evidence="19">NAD(P)H-hydrate epimerase</fullName>
            <ecNumber evidence="19">5.1.99.6</ecNumber>
        </recommendedName>
    </domain>
</protein>
<evidence type="ECO:0000256" key="5">
    <source>
        <dbReference type="ARBA" id="ARBA00022723"/>
    </source>
</evidence>
<evidence type="ECO:0000256" key="17">
    <source>
        <dbReference type="HAMAP-Rule" id="MF_01965"/>
    </source>
</evidence>
<feature type="binding site" evidence="18">
    <location>
        <position position="152"/>
    </location>
    <ligand>
        <name>K(+)</name>
        <dbReference type="ChEBI" id="CHEBI:29103"/>
    </ligand>
</feature>
<comment type="function">
    <text evidence="18">Catalyzes the epimerization of the S- and R-forms of NAD(P)HX, a damaged form of NAD(P)H that is a result of enzymatic or heat-dependent hydration. This is a prerequisite for the S-specific NAD(P)H-hydrate dehydratase to allow the repair of both epimers of NAD(P)HX.</text>
</comment>
<dbReference type="EMBL" id="CP147407">
    <property type="protein sequence ID" value="WXB98578.1"/>
    <property type="molecule type" value="Genomic_DNA"/>
</dbReference>
<accession>A0ABZ2NL71</accession>
<comment type="catalytic activity">
    <reaction evidence="16 17 19">
        <text>(6S)-NADPHX + ADP = AMP + phosphate + NADPH + H(+)</text>
        <dbReference type="Rhea" id="RHEA:32235"/>
        <dbReference type="ChEBI" id="CHEBI:15378"/>
        <dbReference type="ChEBI" id="CHEBI:43474"/>
        <dbReference type="ChEBI" id="CHEBI:57783"/>
        <dbReference type="ChEBI" id="CHEBI:64076"/>
        <dbReference type="ChEBI" id="CHEBI:456215"/>
        <dbReference type="ChEBI" id="CHEBI:456216"/>
        <dbReference type="EC" id="4.2.1.136"/>
    </reaction>
</comment>
<feature type="binding site" evidence="17">
    <location>
        <position position="306"/>
    </location>
    <ligand>
        <name>(6S)-NADPHX</name>
        <dbReference type="ChEBI" id="CHEBI:64076"/>
    </ligand>
</feature>
<dbReference type="InterPro" id="IPR029056">
    <property type="entry name" value="Ribokinase-like"/>
</dbReference>
<feature type="binding site" evidence="18">
    <location>
        <position position="57"/>
    </location>
    <ligand>
        <name>K(+)</name>
        <dbReference type="ChEBI" id="CHEBI:29103"/>
    </ligand>
</feature>
<evidence type="ECO:0000256" key="7">
    <source>
        <dbReference type="ARBA" id="ARBA00022840"/>
    </source>
</evidence>
<gene>
    <name evidence="17" type="primary">nnrD</name>
    <name evidence="18" type="synonym">nnrE</name>
    <name evidence="22" type="ORF">WCV65_08910</name>
</gene>
<evidence type="ECO:0000256" key="11">
    <source>
        <dbReference type="ARBA" id="ARBA00023235"/>
    </source>
</evidence>
<feature type="domain" description="YjeF C-terminal" evidence="20">
    <location>
        <begin position="209"/>
        <end position="477"/>
    </location>
</feature>
<dbReference type="NCBIfam" id="TIGR00196">
    <property type="entry name" value="yjeF_cterm"/>
    <property type="match status" value="1"/>
</dbReference>
<feature type="binding site" evidence="18">
    <location>
        <begin position="56"/>
        <end position="60"/>
    </location>
    <ligand>
        <name>(6S)-NADPHX</name>
        <dbReference type="ChEBI" id="CHEBI:64076"/>
    </ligand>
</feature>
<dbReference type="InterPro" id="IPR004443">
    <property type="entry name" value="YjeF_N_dom"/>
</dbReference>
<evidence type="ECO:0000256" key="16">
    <source>
        <dbReference type="ARBA" id="ARBA00049209"/>
    </source>
</evidence>
<comment type="cofactor">
    <cofactor evidence="18 19">
        <name>K(+)</name>
        <dbReference type="ChEBI" id="CHEBI:29103"/>
    </cofactor>
    <text evidence="18 19">Binds 1 potassium ion per subunit.</text>
</comment>
<dbReference type="RefSeq" id="WP_338781686.1">
    <property type="nucleotide sequence ID" value="NZ_CP147407.1"/>
</dbReference>
<dbReference type="InterPro" id="IPR000631">
    <property type="entry name" value="CARKD"/>
</dbReference>
<keyword evidence="13" id="KW-0511">Multifunctional enzyme</keyword>
<dbReference type="NCBIfam" id="TIGR00197">
    <property type="entry name" value="yjeF_nterm"/>
    <property type="match status" value="1"/>
</dbReference>
<evidence type="ECO:0000256" key="4">
    <source>
        <dbReference type="ARBA" id="ARBA00009524"/>
    </source>
</evidence>
<reference evidence="22 23" key="1">
    <citation type="submission" date="2024-02" db="EMBL/GenBank/DDBJ databases">
        <title>Seven novel Bacillus-like species.</title>
        <authorList>
            <person name="Liu G."/>
        </authorList>
    </citation>
    <scope>NUCLEOTIDE SEQUENCE [LARGE SCALE GENOMIC DNA]</scope>
    <source>
        <strain evidence="22 23">FJAT-52054</strain>
    </source>
</reference>
<feature type="domain" description="YjeF N-terminal" evidence="21">
    <location>
        <begin position="9"/>
        <end position="205"/>
    </location>
</feature>
<evidence type="ECO:0000256" key="6">
    <source>
        <dbReference type="ARBA" id="ARBA00022741"/>
    </source>
</evidence>
<comment type="cofactor">
    <cofactor evidence="17">
        <name>Mg(2+)</name>
        <dbReference type="ChEBI" id="CHEBI:18420"/>
    </cofactor>
</comment>
<keyword evidence="12 17" id="KW-0456">Lyase</keyword>
<dbReference type="InterPro" id="IPR030677">
    <property type="entry name" value="Nnr"/>
</dbReference>
<dbReference type="InterPro" id="IPR017953">
    <property type="entry name" value="Carbohydrate_kinase_pred_CS"/>
</dbReference>
<evidence type="ECO:0000256" key="8">
    <source>
        <dbReference type="ARBA" id="ARBA00022857"/>
    </source>
</evidence>
<comment type="function">
    <text evidence="17">Catalyzes the dehydration of the S-form of NAD(P)HX at the expense of ADP, which is converted to AMP. Together with NAD(P)HX epimerase, which catalyzes the epimerization of the S- and R-forms, the enzyme allows the repair of both epimers of NAD(P)HX, a damaged form of NAD(P)H that is a result of enzymatic or heat-dependent hydration.</text>
</comment>
<keyword evidence="8 17" id="KW-0521">NADP</keyword>
<comment type="similarity">
    <text evidence="18">Belongs to the NnrE/AIBP family.</text>
</comment>
<dbReference type="PIRSF" id="PIRSF017184">
    <property type="entry name" value="Nnr"/>
    <property type="match status" value="1"/>
</dbReference>
<dbReference type="HAMAP" id="MF_01966">
    <property type="entry name" value="NADHX_epimerase"/>
    <property type="match status" value="1"/>
</dbReference>
<dbReference type="EC" id="4.2.1.136" evidence="19"/>
<evidence type="ECO:0000313" key="22">
    <source>
        <dbReference type="EMBL" id="WXB98578.1"/>
    </source>
</evidence>
<dbReference type="Pfam" id="PF03853">
    <property type="entry name" value="YjeF_N"/>
    <property type="match status" value="1"/>
</dbReference>